<evidence type="ECO:0000256" key="1">
    <source>
        <dbReference type="SAM" id="Phobius"/>
    </source>
</evidence>
<dbReference type="EMBL" id="JADBHS010000012">
    <property type="protein sequence ID" value="MBE2986809.1"/>
    <property type="molecule type" value="Genomic_DNA"/>
</dbReference>
<dbReference type="Proteomes" id="UP000650616">
    <property type="component" value="Unassembled WGS sequence"/>
</dbReference>
<name>A0AAW3ZT39_9BACT</name>
<dbReference type="AlphaFoldDB" id="A0AAW3ZT39"/>
<evidence type="ECO:0000313" key="3">
    <source>
        <dbReference type="EMBL" id="MBE3607373.1"/>
    </source>
</evidence>
<dbReference type="RefSeq" id="WP_169938032.1">
    <property type="nucleotide sequence ID" value="NZ_CP012545.1"/>
</dbReference>
<dbReference type="GO" id="GO:0003677">
    <property type="term" value="F:DNA binding"/>
    <property type="evidence" value="ECO:0007669"/>
    <property type="project" value="InterPro"/>
</dbReference>
<keyword evidence="1" id="KW-0472">Membrane</keyword>
<comment type="caution">
    <text evidence="3">The sequence shown here is derived from an EMBL/GenBank/DDBJ whole genome shotgun (WGS) entry which is preliminary data.</text>
</comment>
<keyword evidence="1" id="KW-0812">Transmembrane</keyword>
<evidence type="ECO:0000313" key="4">
    <source>
        <dbReference type="Proteomes" id="UP000650616"/>
    </source>
</evidence>
<sequence length="327" mass="37156">MNELESIKEIGIKEVARKTHIEPIFLQYIVDKNFEKLVRLNARGYIKILQREYNLELSSWLEEYEAFLNEHKPQNVNSIKINPKIPAYTSDTTSARKSRGSFSWLAWLVILFALGGGVYYFEAYKYLENLPSLFEDENRSAVYSDSSIVNEVKQNIKEANITITKTQFPQDENLTKEKEAVESNVAKLAPKIEQNASTIVINIEQNLDQNVGTQSSALERLTTSITEPKDKNVTAPTAVIVPKQRVWIGVINLENDQKISRDSSENLTIDLSKRQLIVCGNGQLELKVGDKISKFAPGKAVRLLVENGEIKPITYDEFIMLNKGKTW</sequence>
<dbReference type="InterPro" id="IPR010982">
    <property type="entry name" value="Lambda_DNA-bd_dom_sf"/>
</dbReference>
<evidence type="ECO:0000313" key="5">
    <source>
        <dbReference type="Proteomes" id="UP001318760"/>
    </source>
</evidence>
<dbReference type="Proteomes" id="UP001318760">
    <property type="component" value="Unassembled WGS sequence"/>
</dbReference>
<organism evidence="3 4">
    <name type="scientific">Campylobacter californiensis</name>
    <dbReference type="NCBI Taxonomy" id="1032243"/>
    <lineage>
        <taxon>Bacteria</taxon>
        <taxon>Pseudomonadati</taxon>
        <taxon>Campylobacterota</taxon>
        <taxon>Epsilonproteobacteria</taxon>
        <taxon>Campylobacterales</taxon>
        <taxon>Campylobacteraceae</taxon>
        <taxon>Campylobacter</taxon>
    </lineage>
</organism>
<protein>
    <submittedName>
        <fullName evidence="3">Phosphatidylglycerophosphate synthase</fullName>
    </submittedName>
</protein>
<evidence type="ECO:0000313" key="2">
    <source>
        <dbReference type="EMBL" id="MBE2986809.1"/>
    </source>
</evidence>
<gene>
    <name evidence="2" type="ORF">CCAL12919_06695</name>
    <name evidence="3" type="ORF">CCAL9337_01315</name>
</gene>
<reference evidence="3 4" key="1">
    <citation type="submission" date="2015-08" db="EMBL/GenBank/DDBJ databases">
        <title>Comparative genomics of the Campylobacter concisus group.</title>
        <authorList>
            <person name="Yee E."/>
            <person name="Chapman M.H."/>
            <person name="Huynh S."/>
            <person name="Bono J.L."/>
            <person name="On S.L."/>
            <person name="St Leger J."/>
            <person name="Foster G."/>
            <person name="Parker C.T."/>
            <person name="Miller W.G."/>
        </authorList>
    </citation>
    <scope>NUCLEOTIDE SEQUENCE [LARGE SCALE GENOMIC DNA]</scope>
    <source>
        <strain evidence="3 4">RM9337</strain>
    </source>
</reference>
<feature type="transmembrane region" description="Helical" evidence="1">
    <location>
        <begin position="102"/>
        <end position="121"/>
    </location>
</feature>
<proteinExistence type="predicted"/>
<dbReference type="EMBL" id="LIWG01000001">
    <property type="protein sequence ID" value="MBE3607373.1"/>
    <property type="molecule type" value="Genomic_DNA"/>
</dbReference>
<keyword evidence="1" id="KW-1133">Transmembrane helix</keyword>
<dbReference type="Gene3D" id="1.10.260.40">
    <property type="entry name" value="lambda repressor-like DNA-binding domains"/>
    <property type="match status" value="1"/>
</dbReference>
<reference evidence="2 5" key="2">
    <citation type="submission" date="2020-10" db="EMBL/GenBank/DDBJ databases">
        <title>Campylobacter californiensis sp. nov. isolated from cattle and feral swine in California.</title>
        <authorList>
            <person name="Miller W.G."/>
        </authorList>
    </citation>
    <scope>NUCLEOTIDE SEQUENCE [LARGE SCALE GENOMIC DNA]</scope>
    <source>
        <strain evidence="2 5">RM12919</strain>
    </source>
</reference>
<accession>A0AAW3ZT39</accession>
<keyword evidence="4" id="KW-1185">Reference proteome</keyword>